<name>A0A1N7JTQ5_9BACI</name>
<dbReference type="SUPFAM" id="SSF103190">
    <property type="entry name" value="Sensory domain-like"/>
    <property type="match status" value="1"/>
</dbReference>
<dbReference type="InterPro" id="IPR029151">
    <property type="entry name" value="Sensor-like_sf"/>
</dbReference>
<feature type="domain" description="EAL" evidence="1">
    <location>
        <begin position="1"/>
        <end position="245"/>
    </location>
</feature>
<evidence type="ECO:0000313" key="2">
    <source>
        <dbReference type="EMBL" id="SIS52651.1"/>
    </source>
</evidence>
<dbReference type="PROSITE" id="PS50883">
    <property type="entry name" value="EAL"/>
    <property type="match status" value="1"/>
</dbReference>
<dbReference type="RefSeq" id="WP_084193721.1">
    <property type="nucleotide sequence ID" value="NZ_FTOC01000007.1"/>
</dbReference>
<dbReference type="InterPro" id="IPR001633">
    <property type="entry name" value="EAL_dom"/>
</dbReference>
<accession>A0A1N7JTQ5</accession>
<evidence type="ECO:0000259" key="1">
    <source>
        <dbReference type="PROSITE" id="PS50883"/>
    </source>
</evidence>
<dbReference type="PANTHER" id="PTHR33121">
    <property type="entry name" value="CYCLIC DI-GMP PHOSPHODIESTERASE PDEF"/>
    <property type="match status" value="1"/>
</dbReference>
<dbReference type="AlphaFoldDB" id="A0A1N7JTQ5"/>
<keyword evidence="3" id="KW-1185">Reference proteome</keyword>
<dbReference type="InterPro" id="IPR018842">
    <property type="entry name" value="YkuI_C"/>
</dbReference>
<dbReference type="SMART" id="SM00052">
    <property type="entry name" value="EAL"/>
    <property type="match status" value="1"/>
</dbReference>
<dbReference type="EMBL" id="FTOC01000007">
    <property type="protein sequence ID" value="SIS52651.1"/>
    <property type="molecule type" value="Genomic_DNA"/>
</dbReference>
<dbReference type="SUPFAM" id="SSF141868">
    <property type="entry name" value="EAL domain-like"/>
    <property type="match status" value="1"/>
</dbReference>
<sequence length="400" mass="47458">MDPLEIMEQLHKVKPMYHPIVSASKFEVIGHELFGIYEDNYRLDEFFIDENVPEDFKTEVYNLLLEEALDSESSSEDDTYLFIHRSARQLLEDREEQLLQNLFSYEEKGVSMERLVIEVTEHDFEEDFESLHHLLLYYKTYGIKIAVHYTGASSSNIDLIRQLQPHILKIDARLIRHHYADGLQDIMYTLQLLARRIGAALLFQNIEESFELQIAWKYGADYYQGNYLAAPDRTLQKVSLKDEIEPSISSFIHREQRLIEKRLMFLKNWETRTKNLLPKWEGEEKVDDFLSFLGEAFEEESFRLFLCNQHGQQISSNLRKRNGVWKKENREKGSNWAFRPYFLENVMQMKTWECGLLSDTYADIETKELIRTFSFPVSEECFIFIDLSYSFIFDNESLLT</sequence>
<dbReference type="CDD" id="cd01948">
    <property type="entry name" value="EAL"/>
    <property type="match status" value="1"/>
</dbReference>
<dbReference type="GO" id="GO:0071111">
    <property type="term" value="F:cyclic-guanylate-specific phosphodiesterase activity"/>
    <property type="evidence" value="ECO:0007669"/>
    <property type="project" value="InterPro"/>
</dbReference>
<protein>
    <submittedName>
        <fullName evidence="2">EAL domain, c-di-GMP-specific phosphodiesterase class I (Or its enzymatically inactive variant)</fullName>
    </submittedName>
</protein>
<organism evidence="2 3">
    <name type="scientific">Salimicrobium flavidum</name>
    <dbReference type="NCBI Taxonomy" id="570947"/>
    <lineage>
        <taxon>Bacteria</taxon>
        <taxon>Bacillati</taxon>
        <taxon>Bacillota</taxon>
        <taxon>Bacilli</taxon>
        <taxon>Bacillales</taxon>
        <taxon>Bacillaceae</taxon>
        <taxon>Salimicrobium</taxon>
    </lineage>
</organism>
<reference evidence="3" key="1">
    <citation type="submission" date="2017-01" db="EMBL/GenBank/DDBJ databases">
        <authorList>
            <person name="Varghese N."/>
            <person name="Submissions S."/>
        </authorList>
    </citation>
    <scope>NUCLEOTIDE SEQUENCE [LARGE SCALE GENOMIC DNA]</scope>
    <source>
        <strain evidence="3">DSM 23127</strain>
    </source>
</reference>
<dbReference type="OrthoDB" id="1673646at2"/>
<gene>
    <name evidence="2" type="ORF">SAMN05421687_107163</name>
</gene>
<dbReference type="Proteomes" id="UP000187608">
    <property type="component" value="Unassembled WGS sequence"/>
</dbReference>
<dbReference type="Pfam" id="PF00563">
    <property type="entry name" value="EAL"/>
    <property type="match status" value="1"/>
</dbReference>
<dbReference type="STRING" id="570947.SAMN05421687_107163"/>
<dbReference type="PANTHER" id="PTHR33121:SF82">
    <property type="entry name" value="SIGNAL TRANSDUCTION PROTEIN CONTAINING A EAL DOMAIN"/>
    <property type="match status" value="1"/>
</dbReference>
<proteinExistence type="predicted"/>
<dbReference type="InterPro" id="IPR035919">
    <property type="entry name" value="EAL_sf"/>
</dbReference>
<dbReference type="Gene3D" id="3.30.450.20">
    <property type="entry name" value="PAS domain"/>
    <property type="match status" value="1"/>
</dbReference>
<dbReference type="InterPro" id="IPR050706">
    <property type="entry name" value="Cyclic-di-GMP_PDE-like"/>
</dbReference>
<dbReference type="Gene3D" id="3.20.20.450">
    <property type="entry name" value="EAL domain"/>
    <property type="match status" value="1"/>
</dbReference>
<dbReference type="Pfam" id="PF10388">
    <property type="entry name" value="YkuI_C"/>
    <property type="match status" value="1"/>
</dbReference>
<evidence type="ECO:0000313" key="3">
    <source>
        <dbReference type="Proteomes" id="UP000187608"/>
    </source>
</evidence>